<evidence type="ECO:0000313" key="3">
    <source>
        <dbReference type="Proteomes" id="UP001498476"/>
    </source>
</evidence>
<keyword evidence="3" id="KW-1185">Reference proteome</keyword>
<dbReference type="EMBL" id="JAZAVJ010000174">
    <property type="protein sequence ID" value="KAK7408760.1"/>
    <property type="molecule type" value="Genomic_DNA"/>
</dbReference>
<comment type="caution">
    <text evidence="2">The sequence shown here is derived from an EMBL/GenBank/DDBJ whole genome shotgun (WGS) entry which is preliminary data.</text>
</comment>
<feature type="region of interest" description="Disordered" evidence="1">
    <location>
        <begin position="212"/>
        <end position="258"/>
    </location>
</feature>
<feature type="compositionally biased region" description="Pro residues" evidence="1">
    <location>
        <begin position="1"/>
        <end position="11"/>
    </location>
</feature>
<dbReference type="InterPro" id="IPR046591">
    <property type="entry name" value="DUF6649"/>
</dbReference>
<feature type="region of interest" description="Disordered" evidence="1">
    <location>
        <begin position="1"/>
        <end position="45"/>
    </location>
</feature>
<feature type="compositionally biased region" description="Basic and acidic residues" evidence="1">
    <location>
        <begin position="212"/>
        <end position="228"/>
    </location>
</feature>
<evidence type="ECO:0000256" key="1">
    <source>
        <dbReference type="SAM" id="MobiDB-lite"/>
    </source>
</evidence>
<feature type="compositionally biased region" description="Low complexity" evidence="1">
    <location>
        <begin position="96"/>
        <end position="114"/>
    </location>
</feature>
<sequence length="258" mass="28481">MLHGAQPPPSSVSPAASADAAVVEDGSYQTTRPHRRKRKAGMPENERLSKRLSLLNLGVYFPGAAQSVLPAVVHHQLTRVSLIEQGGNKLYVPVETPSTVTTDTTDTNTHASSSRSTPIPDDAMQLDNTKHKVYIYNIDDELSSDSESDEGKLVFLPDIEKHLRATRIPPSILARKDADSEGMEVVLYSDPKSITVPESKDSVRKAIVESRRRVREQQRLERESKKSAEAAITTNTTFTDNTSMTSRHDDDPDAMDMD</sequence>
<dbReference type="Pfam" id="PF20354">
    <property type="entry name" value="DUF6649"/>
    <property type="match status" value="1"/>
</dbReference>
<dbReference type="Proteomes" id="UP001498476">
    <property type="component" value="Unassembled WGS sequence"/>
</dbReference>
<feature type="region of interest" description="Disordered" evidence="1">
    <location>
        <begin position="96"/>
        <end position="124"/>
    </location>
</feature>
<protein>
    <submittedName>
        <fullName evidence="2">Uncharacterized protein</fullName>
    </submittedName>
</protein>
<evidence type="ECO:0000313" key="2">
    <source>
        <dbReference type="EMBL" id="KAK7408760.1"/>
    </source>
</evidence>
<proteinExistence type="predicted"/>
<gene>
    <name evidence="2" type="ORF">QQX98_009058</name>
</gene>
<name>A0ABR1GTP6_9HYPO</name>
<feature type="compositionally biased region" description="Low complexity" evidence="1">
    <location>
        <begin position="12"/>
        <end position="23"/>
    </location>
</feature>
<organism evidence="2 3">
    <name type="scientific">Neonectria punicea</name>
    <dbReference type="NCBI Taxonomy" id="979145"/>
    <lineage>
        <taxon>Eukaryota</taxon>
        <taxon>Fungi</taxon>
        <taxon>Dikarya</taxon>
        <taxon>Ascomycota</taxon>
        <taxon>Pezizomycotina</taxon>
        <taxon>Sordariomycetes</taxon>
        <taxon>Hypocreomycetidae</taxon>
        <taxon>Hypocreales</taxon>
        <taxon>Nectriaceae</taxon>
        <taxon>Neonectria</taxon>
    </lineage>
</organism>
<feature type="compositionally biased region" description="Low complexity" evidence="1">
    <location>
        <begin position="233"/>
        <end position="245"/>
    </location>
</feature>
<accession>A0ABR1GTP6</accession>
<reference evidence="2 3" key="1">
    <citation type="journal article" date="2025" name="Microbiol. Resour. Announc.">
        <title>Draft genome sequences for Neonectria magnoliae and Neonectria punicea, canker pathogens of Liriodendron tulipifera and Acer saccharum in West Virginia.</title>
        <authorList>
            <person name="Petronek H.M."/>
            <person name="Kasson M.T."/>
            <person name="Metheny A.M."/>
            <person name="Stauder C.M."/>
            <person name="Lovett B."/>
            <person name="Lynch S.C."/>
            <person name="Garnas J.R."/>
            <person name="Kasson L.R."/>
            <person name="Stajich J.E."/>
        </authorList>
    </citation>
    <scope>NUCLEOTIDE SEQUENCE [LARGE SCALE GENOMIC DNA]</scope>
    <source>
        <strain evidence="2 3">NRRL 64653</strain>
    </source>
</reference>